<keyword evidence="8" id="KW-1185">Reference proteome</keyword>
<dbReference type="PANTHER" id="PTHR40394">
    <property type="entry name" value="LIPOPROTEIN-RELATED"/>
    <property type="match status" value="1"/>
</dbReference>
<evidence type="ECO:0000256" key="4">
    <source>
        <dbReference type="PROSITE-ProRule" id="PRU00433"/>
    </source>
</evidence>
<gene>
    <name evidence="7" type="ORF">WI372_02800</name>
</gene>
<evidence type="ECO:0000313" key="7">
    <source>
        <dbReference type="EMBL" id="MEK9499910.1"/>
    </source>
</evidence>
<evidence type="ECO:0000259" key="6">
    <source>
        <dbReference type="PROSITE" id="PS51007"/>
    </source>
</evidence>
<protein>
    <submittedName>
        <fullName evidence="7">C-type cytochrome</fullName>
    </submittedName>
</protein>
<dbReference type="Pfam" id="PF13442">
    <property type="entry name" value="Cytochrome_CBB3"/>
    <property type="match status" value="1"/>
</dbReference>
<dbReference type="EMBL" id="JBBHLI010000001">
    <property type="protein sequence ID" value="MEK9499910.1"/>
    <property type="molecule type" value="Genomic_DNA"/>
</dbReference>
<proteinExistence type="predicted"/>
<dbReference type="PROSITE" id="PS51007">
    <property type="entry name" value="CYTC"/>
    <property type="match status" value="1"/>
</dbReference>
<feature type="domain" description="Cytochrome c" evidence="6">
    <location>
        <begin position="109"/>
        <end position="196"/>
    </location>
</feature>
<keyword evidence="5" id="KW-0732">Signal</keyword>
<keyword evidence="2 4" id="KW-0479">Metal-binding</keyword>
<dbReference type="Proteomes" id="UP001484239">
    <property type="component" value="Unassembled WGS sequence"/>
</dbReference>
<dbReference type="PROSITE" id="PS51257">
    <property type="entry name" value="PROKAR_LIPOPROTEIN"/>
    <property type="match status" value="1"/>
</dbReference>
<evidence type="ECO:0000313" key="8">
    <source>
        <dbReference type="Proteomes" id="UP001484239"/>
    </source>
</evidence>
<keyword evidence="3 4" id="KW-0408">Iron</keyword>
<accession>A0ABU9E8G4</accession>
<reference evidence="7 8" key="1">
    <citation type="submission" date="2024-02" db="EMBL/GenBank/DDBJ databases">
        <title>A novel Gemmatimonadota bacterium.</title>
        <authorList>
            <person name="Du Z.-J."/>
            <person name="Ye Y.-Q."/>
        </authorList>
    </citation>
    <scope>NUCLEOTIDE SEQUENCE [LARGE SCALE GENOMIC DNA]</scope>
    <source>
        <strain evidence="7 8">DH-20</strain>
    </source>
</reference>
<dbReference type="SUPFAM" id="SSF46626">
    <property type="entry name" value="Cytochrome c"/>
    <property type="match status" value="1"/>
</dbReference>
<comment type="caution">
    <text evidence="7">The sequence shown here is derived from an EMBL/GenBank/DDBJ whole genome shotgun (WGS) entry which is preliminary data.</text>
</comment>
<dbReference type="Gene3D" id="1.10.760.10">
    <property type="entry name" value="Cytochrome c-like domain"/>
    <property type="match status" value="1"/>
</dbReference>
<evidence type="ECO:0000256" key="5">
    <source>
        <dbReference type="SAM" id="SignalP"/>
    </source>
</evidence>
<organism evidence="7 8">
    <name type="scientific">Gaopeijia maritima</name>
    <dbReference type="NCBI Taxonomy" id="3119007"/>
    <lineage>
        <taxon>Bacteria</taxon>
        <taxon>Pseudomonadati</taxon>
        <taxon>Gemmatimonadota</taxon>
        <taxon>Longimicrobiia</taxon>
        <taxon>Gaopeijiales</taxon>
        <taxon>Gaopeijiaceae</taxon>
        <taxon>Gaopeijia</taxon>
    </lineage>
</organism>
<dbReference type="RefSeq" id="WP_405277944.1">
    <property type="nucleotide sequence ID" value="NZ_CP144380.1"/>
</dbReference>
<dbReference type="InterPro" id="IPR036909">
    <property type="entry name" value="Cyt_c-like_dom_sf"/>
</dbReference>
<name>A0ABU9E8G4_9BACT</name>
<feature type="signal peptide" evidence="5">
    <location>
        <begin position="1"/>
        <end position="18"/>
    </location>
</feature>
<sequence length="210" mass="22728">MRSSLRLLLMAGLLSTTAACNTLDDAMVSVFGRSMRDQSTFDPYEHPLMPAEGAVSFSSGNFPADRNSVVVGAPEERDYDIPDFTNAQTPNPEAEIWGTFSNPVPADAQSLERGEVLFNRYCAVCHGETGIGADANIASVWPVLPAYNLALDPVAGYSDSYIYAMIRVGRGLMPSYGHQITHFDRWNIVNYLRQLQSNNTAGQAAGAGEG</sequence>
<evidence type="ECO:0000256" key="1">
    <source>
        <dbReference type="ARBA" id="ARBA00022617"/>
    </source>
</evidence>
<dbReference type="InterPro" id="IPR009056">
    <property type="entry name" value="Cyt_c-like_dom"/>
</dbReference>
<evidence type="ECO:0000256" key="2">
    <source>
        <dbReference type="ARBA" id="ARBA00022723"/>
    </source>
</evidence>
<feature type="chain" id="PRO_5046002554" evidence="5">
    <location>
        <begin position="19"/>
        <end position="210"/>
    </location>
</feature>
<dbReference type="PANTHER" id="PTHR40394:SF2">
    <property type="entry name" value="QUINOL:CYTOCHROME C OXIDOREDUCTASE MEMBRANE PROTEIN"/>
    <property type="match status" value="1"/>
</dbReference>
<evidence type="ECO:0000256" key="3">
    <source>
        <dbReference type="ARBA" id="ARBA00023004"/>
    </source>
</evidence>
<keyword evidence="1 4" id="KW-0349">Heme</keyword>